<dbReference type="OrthoDB" id="6380429at2759"/>
<dbReference type="EMBL" id="VSRR010055974">
    <property type="protein sequence ID" value="MPC81116.1"/>
    <property type="molecule type" value="Genomic_DNA"/>
</dbReference>
<evidence type="ECO:0000313" key="1">
    <source>
        <dbReference type="EMBL" id="MPC81116.1"/>
    </source>
</evidence>
<comment type="caution">
    <text evidence="1">The sequence shown here is derived from an EMBL/GenBank/DDBJ whole genome shotgun (WGS) entry which is preliminary data.</text>
</comment>
<dbReference type="Proteomes" id="UP000324222">
    <property type="component" value="Unassembled WGS sequence"/>
</dbReference>
<dbReference type="AlphaFoldDB" id="A0A5B7IGI0"/>
<gene>
    <name evidence="1" type="ORF">E2C01_075717</name>
</gene>
<keyword evidence="2" id="KW-1185">Reference proteome</keyword>
<protein>
    <submittedName>
        <fullName evidence="1">Uncharacterized protein</fullName>
    </submittedName>
</protein>
<sequence length="86" mass="9889">MIVTLQVCRKEQILHGCRQLLAKTCDKIREVAWVIGLLVAAIPAVELGKLHYCHFESAKITALRWSCGDFDKKMLITDEMKNDLMW</sequence>
<name>A0A5B7IGI0_PORTR</name>
<proteinExistence type="predicted"/>
<accession>A0A5B7IGI0</accession>
<reference evidence="1 2" key="1">
    <citation type="submission" date="2019-05" db="EMBL/GenBank/DDBJ databases">
        <title>Another draft genome of Portunus trituberculatus and its Hox gene families provides insights of decapod evolution.</title>
        <authorList>
            <person name="Jeong J.-H."/>
            <person name="Song I."/>
            <person name="Kim S."/>
            <person name="Choi T."/>
            <person name="Kim D."/>
            <person name="Ryu S."/>
            <person name="Kim W."/>
        </authorList>
    </citation>
    <scope>NUCLEOTIDE SEQUENCE [LARGE SCALE GENOMIC DNA]</scope>
    <source>
        <tissue evidence="1">Muscle</tissue>
    </source>
</reference>
<evidence type="ECO:0000313" key="2">
    <source>
        <dbReference type="Proteomes" id="UP000324222"/>
    </source>
</evidence>
<organism evidence="1 2">
    <name type="scientific">Portunus trituberculatus</name>
    <name type="common">Swimming crab</name>
    <name type="synonym">Neptunus trituberculatus</name>
    <dbReference type="NCBI Taxonomy" id="210409"/>
    <lineage>
        <taxon>Eukaryota</taxon>
        <taxon>Metazoa</taxon>
        <taxon>Ecdysozoa</taxon>
        <taxon>Arthropoda</taxon>
        <taxon>Crustacea</taxon>
        <taxon>Multicrustacea</taxon>
        <taxon>Malacostraca</taxon>
        <taxon>Eumalacostraca</taxon>
        <taxon>Eucarida</taxon>
        <taxon>Decapoda</taxon>
        <taxon>Pleocyemata</taxon>
        <taxon>Brachyura</taxon>
        <taxon>Eubrachyura</taxon>
        <taxon>Portunoidea</taxon>
        <taxon>Portunidae</taxon>
        <taxon>Portuninae</taxon>
        <taxon>Portunus</taxon>
    </lineage>
</organism>